<evidence type="ECO:0000313" key="4">
    <source>
        <dbReference type="Proteomes" id="UP001164929"/>
    </source>
</evidence>
<reference evidence="3" key="1">
    <citation type="journal article" date="2023" name="Mol. Ecol. Resour.">
        <title>Chromosome-level genome assembly of a triploid poplar Populus alba 'Berolinensis'.</title>
        <authorList>
            <person name="Chen S."/>
            <person name="Yu Y."/>
            <person name="Wang X."/>
            <person name="Wang S."/>
            <person name="Zhang T."/>
            <person name="Zhou Y."/>
            <person name="He R."/>
            <person name="Meng N."/>
            <person name="Wang Y."/>
            <person name="Liu W."/>
            <person name="Liu Z."/>
            <person name="Liu J."/>
            <person name="Guo Q."/>
            <person name="Huang H."/>
            <person name="Sederoff R.R."/>
            <person name="Wang G."/>
            <person name="Qu G."/>
            <person name="Chen S."/>
        </authorList>
    </citation>
    <scope>NUCLEOTIDE SEQUENCE</scope>
    <source>
        <strain evidence="3">SC-2020</strain>
    </source>
</reference>
<accession>A0AAD6R5V5</accession>
<feature type="signal peptide" evidence="2">
    <location>
        <begin position="1"/>
        <end position="23"/>
    </location>
</feature>
<organism evidence="3 4">
    <name type="scientific">Populus alba x Populus x berolinensis</name>
    <dbReference type="NCBI Taxonomy" id="444605"/>
    <lineage>
        <taxon>Eukaryota</taxon>
        <taxon>Viridiplantae</taxon>
        <taxon>Streptophyta</taxon>
        <taxon>Embryophyta</taxon>
        <taxon>Tracheophyta</taxon>
        <taxon>Spermatophyta</taxon>
        <taxon>Magnoliopsida</taxon>
        <taxon>eudicotyledons</taxon>
        <taxon>Gunneridae</taxon>
        <taxon>Pentapetalae</taxon>
        <taxon>rosids</taxon>
        <taxon>fabids</taxon>
        <taxon>Malpighiales</taxon>
        <taxon>Salicaceae</taxon>
        <taxon>Saliceae</taxon>
        <taxon>Populus</taxon>
    </lineage>
</organism>
<dbReference type="EMBL" id="JAQIZT010000003">
    <property type="protein sequence ID" value="KAJ7002955.1"/>
    <property type="molecule type" value="Genomic_DNA"/>
</dbReference>
<feature type="chain" id="PRO_5042155464" evidence="2">
    <location>
        <begin position="24"/>
        <end position="65"/>
    </location>
</feature>
<comment type="similarity">
    <text evidence="1">Belongs to the cation transport ATPase (P-type) (TC 3.A.3) family. Type IB subfamily.</text>
</comment>
<dbReference type="PANTHER" id="PTHR48085">
    <property type="entry name" value="CADMIUM/ZINC-TRANSPORTING ATPASE HMA2-RELATED"/>
    <property type="match status" value="1"/>
</dbReference>
<comment type="caution">
    <text evidence="3">The sequence shown here is derived from an EMBL/GenBank/DDBJ whole genome shotgun (WGS) entry which is preliminary data.</text>
</comment>
<dbReference type="GO" id="GO:0016020">
    <property type="term" value="C:membrane"/>
    <property type="evidence" value="ECO:0007669"/>
    <property type="project" value="TreeGrafter"/>
</dbReference>
<evidence type="ECO:0000256" key="2">
    <source>
        <dbReference type="SAM" id="SignalP"/>
    </source>
</evidence>
<evidence type="ECO:0000256" key="1">
    <source>
        <dbReference type="ARBA" id="ARBA00006024"/>
    </source>
</evidence>
<dbReference type="PANTHER" id="PTHR48085:SF5">
    <property type="entry name" value="CADMIUM_ZINC-TRANSPORTING ATPASE HMA4-RELATED"/>
    <property type="match status" value="1"/>
</dbReference>
<dbReference type="InterPro" id="IPR051014">
    <property type="entry name" value="Cation_Transport_ATPase_IB"/>
</dbReference>
<proteinExistence type="inferred from homology"/>
<name>A0AAD6R5V5_9ROSI</name>
<protein>
    <submittedName>
        <fullName evidence="3">Uncharacterized protein</fullName>
    </submittedName>
</protein>
<gene>
    <name evidence="3" type="ORF">NC653_008243</name>
</gene>
<dbReference type="Proteomes" id="UP001164929">
    <property type="component" value="Chromosome 3"/>
</dbReference>
<keyword evidence="2" id="KW-0732">Signal</keyword>
<evidence type="ECO:0000313" key="3">
    <source>
        <dbReference type="EMBL" id="KAJ7002955.1"/>
    </source>
</evidence>
<dbReference type="GO" id="GO:0022857">
    <property type="term" value="F:transmembrane transporter activity"/>
    <property type="evidence" value="ECO:0007669"/>
    <property type="project" value="TreeGrafter"/>
</dbReference>
<keyword evidence="4" id="KW-1185">Reference proteome</keyword>
<sequence length="65" mass="7070">MSQANAVMMSSLMSIALQKAVIAETREEVDTDEAKLNTVLAVKAGEVIPIDAAFTRDTTSCWKMH</sequence>
<dbReference type="AlphaFoldDB" id="A0AAD6R5V5"/>